<gene>
    <name evidence="3" type="ORF">H9S92_07470</name>
</gene>
<dbReference type="Gene3D" id="3.30.1380.10">
    <property type="match status" value="1"/>
</dbReference>
<feature type="chain" id="PRO_5037357871" evidence="1">
    <location>
        <begin position="22"/>
        <end position="277"/>
    </location>
</feature>
<evidence type="ECO:0000313" key="4">
    <source>
        <dbReference type="Proteomes" id="UP000650081"/>
    </source>
</evidence>
<name>A0A923PK19_9BACT</name>
<evidence type="ECO:0000256" key="1">
    <source>
        <dbReference type="SAM" id="SignalP"/>
    </source>
</evidence>
<reference evidence="3" key="1">
    <citation type="submission" date="2020-08" db="EMBL/GenBank/DDBJ databases">
        <title>Lewinella bacteria from marine environments.</title>
        <authorList>
            <person name="Zhong Y."/>
        </authorList>
    </citation>
    <scope>NUCLEOTIDE SEQUENCE</scope>
    <source>
        <strain evidence="3">KCTC 42187</strain>
    </source>
</reference>
<dbReference type="InterPro" id="IPR009045">
    <property type="entry name" value="Zn_M74/Hedgehog-like"/>
</dbReference>
<dbReference type="SUPFAM" id="SSF55166">
    <property type="entry name" value="Hedgehog/DD-peptidase"/>
    <property type="match status" value="1"/>
</dbReference>
<protein>
    <submittedName>
        <fullName evidence="3">M15 family metallopeptidase</fullName>
    </submittedName>
</protein>
<dbReference type="AlphaFoldDB" id="A0A923PK19"/>
<dbReference type="RefSeq" id="WP_187466089.1">
    <property type="nucleotide sequence ID" value="NZ_JACSIT010000085.1"/>
</dbReference>
<proteinExistence type="predicted"/>
<dbReference type="Proteomes" id="UP000650081">
    <property type="component" value="Unassembled WGS sequence"/>
</dbReference>
<dbReference type="InterPro" id="IPR003709">
    <property type="entry name" value="VanY-like_core_dom"/>
</dbReference>
<evidence type="ECO:0000259" key="2">
    <source>
        <dbReference type="Pfam" id="PF02557"/>
    </source>
</evidence>
<dbReference type="CDD" id="cd14847">
    <property type="entry name" value="DD-carboxypeptidase_like"/>
    <property type="match status" value="1"/>
</dbReference>
<dbReference type="GO" id="GO:0006508">
    <property type="term" value="P:proteolysis"/>
    <property type="evidence" value="ECO:0007669"/>
    <property type="project" value="InterPro"/>
</dbReference>
<dbReference type="PROSITE" id="PS51257">
    <property type="entry name" value="PROKAR_LIPOPROTEIN"/>
    <property type="match status" value="1"/>
</dbReference>
<sequence>MKISLLLLALLVLACGSKDLAVVPATVLAVDSPALSPTLPAPASAPETTADSVPRLPSYAYLTGKFDPTQHPDFVPVAARYTDGDPYVLHRETYAAFERMHAAALADGIKLFIVSATRNFARQRQIWEAKWKGERLLEGREKADVVYPEAADRARAILRYSSMPGTSRHHWGTDIDLNALENSYFASGEGKRIYDWLRANAATYGFCQPYSPKGVARPHGYEEERWHWSYLPLARQLTQYAATELKDSDISGFAGAEAAAEIEVLRHYVLGINPECQ</sequence>
<comment type="caution">
    <text evidence="3">The sequence shown here is derived from an EMBL/GenBank/DDBJ whole genome shotgun (WGS) entry which is preliminary data.</text>
</comment>
<dbReference type="Pfam" id="PF02557">
    <property type="entry name" value="VanY"/>
    <property type="match status" value="1"/>
</dbReference>
<dbReference type="PANTHER" id="PTHR34385">
    <property type="entry name" value="D-ALANYL-D-ALANINE CARBOXYPEPTIDASE"/>
    <property type="match status" value="1"/>
</dbReference>
<accession>A0A923PK19</accession>
<feature type="domain" description="D-alanyl-D-alanine carboxypeptidase-like core" evidence="2">
    <location>
        <begin position="89"/>
        <end position="232"/>
    </location>
</feature>
<dbReference type="GO" id="GO:0008233">
    <property type="term" value="F:peptidase activity"/>
    <property type="evidence" value="ECO:0007669"/>
    <property type="project" value="InterPro"/>
</dbReference>
<dbReference type="EMBL" id="JACSIT010000085">
    <property type="protein sequence ID" value="MBC6993995.1"/>
    <property type="molecule type" value="Genomic_DNA"/>
</dbReference>
<feature type="signal peptide" evidence="1">
    <location>
        <begin position="1"/>
        <end position="21"/>
    </location>
</feature>
<keyword evidence="1" id="KW-0732">Signal</keyword>
<organism evidence="3 4">
    <name type="scientific">Neolewinella lacunae</name>
    <dbReference type="NCBI Taxonomy" id="1517758"/>
    <lineage>
        <taxon>Bacteria</taxon>
        <taxon>Pseudomonadati</taxon>
        <taxon>Bacteroidota</taxon>
        <taxon>Saprospiria</taxon>
        <taxon>Saprospirales</taxon>
        <taxon>Lewinellaceae</taxon>
        <taxon>Neolewinella</taxon>
    </lineage>
</organism>
<dbReference type="PANTHER" id="PTHR34385:SF1">
    <property type="entry name" value="PEPTIDOGLYCAN L-ALANYL-D-GLUTAMATE ENDOPEPTIDASE CWLK"/>
    <property type="match status" value="1"/>
</dbReference>
<evidence type="ECO:0000313" key="3">
    <source>
        <dbReference type="EMBL" id="MBC6993995.1"/>
    </source>
</evidence>
<keyword evidence="4" id="KW-1185">Reference proteome</keyword>
<dbReference type="InterPro" id="IPR052179">
    <property type="entry name" value="DD-CPase-like"/>
</dbReference>